<dbReference type="EMBL" id="UOFN01000096">
    <property type="protein sequence ID" value="VAW78574.1"/>
    <property type="molecule type" value="Genomic_DNA"/>
</dbReference>
<protein>
    <recommendedName>
        <fullName evidence="1">DUF7793 domain-containing protein</fullName>
    </recommendedName>
</protein>
<organism evidence="2">
    <name type="scientific">hydrothermal vent metagenome</name>
    <dbReference type="NCBI Taxonomy" id="652676"/>
    <lineage>
        <taxon>unclassified sequences</taxon>
        <taxon>metagenomes</taxon>
        <taxon>ecological metagenomes</taxon>
    </lineage>
</organism>
<name>A0A3B0ZB09_9ZZZZ</name>
<reference evidence="2" key="1">
    <citation type="submission" date="2018-06" db="EMBL/GenBank/DDBJ databases">
        <authorList>
            <person name="Zhirakovskaya E."/>
        </authorList>
    </citation>
    <scope>NUCLEOTIDE SEQUENCE</scope>
</reference>
<dbReference type="Gene3D" id="3.40.970.30">
    <property type="entry name" value="yp_829618.1 like domains"/>
    <property type="match status" value="1"/>
</dbReference>
<feature type="domain" description="DUF7793" evidence="1">
    <location>
        <begin position="8"/>
        <end position="119"/>
    </location>
</feature>
<evidence type="ECO:0000259" key="1">
    <source>
        <dbReference type="Pfam" id="PF25056"/>
    </source>
</evidence>
<sequence>MQPIPRIWLGEDGIMRIECPQDYHLTLEDMQALNRQHREISVECRPVLAYGESVAAADHDAQLYASSDEVIEVISAMAIIVRSFFTRAIADIFMKFHKPPYPTRLFSNEADALVWLQAYCEQPNGASGEGGKRG</sequence>
<proteinExistence type="predicted"/>
<dbReference type="InterPro" id="IPR056695">
    <property type="entry name" value="DUF7793"/>
</dbReference>
<accession>A0A3B0ZB09</accession>
<dbReference type="Pfam" id="PF25056">
    <property type="entry name" value="DUF7793"/>
    <property type="match status" value="1"/>
</dbReference>
<dbReference type="AlphaFoldDB" id="A0A3B0ZB09"/>
<evidence type="ECO:0000313" key="2">
    <source>
        <dbReference type="EMBL" id="VAW78574.1"/>
    </source>
</evidence>
<gene>
    <name evidence="2" type="ORF">MNBD_GAMMA15-616</name>
</gene>